<organism evidence="1 2">
    <name type="scientific">Orenia metallireducens</name>
    <dbReference type="NCBI Taxonomy" id="1413210"/>
    <lineage>
        <taxon>Bacteria</taxon>
        <taxon>Bacillati</taxon>
        <taxon>Bacillota</taxon>
        <taxon>Clostridia</taxon>
        <taxon>Halanaerobiales</taxon>
        <taxon>Halobacteroidaceae</taxon>
        <taxon>Orenia</taxon>
    </lineage>
</organism>
<dbReference type="EMBL" id="OBDZ01000045">
    <property type="protein sequence ID" value="SNY46798.1"/>
    <property type="molecule type" value="Genomic_DNA"/>
</dbReference>
<accession>A0A285IFQ3</accession>
<keyword evidence="2" id="KW-1185">Reference proteome</keyword>
<dbReference type="AlphaFoldDB" id="A0A285IFQ3"/>
<sequence length="38" mass="4641">MFLYFILSNLLKKLDNLQEVDYTFSKENNKSVNFYFIT</sequence>
<evidence type="ECO:0000313" key="1">
    <source>
        <dbReference type="EMBL" id="SNY46798.1"/>
    </source>
</evidence>
<reference evidence="2" key="1">
    <citation type="submission" date="2017-09" db="EMBL/GenBank/DDBJ databases">
        <authorList>
            <person name="Varghese N."/>
            <person name="Submissions S."/>
        </authorList>
    </citation>
    <scope>NUCLEOTIDE SEQUENCE [LARGE SCALE GENOMIC DNA]</scope>
    <source>
        <strain evidence="2">MSL47</strain>
    </source>
</reference>
<name>A0A285IFQ3_9FIRM</name>
<proteinExistence type="predicted"/>
<evidence type="ECO:0000313" key="2">
    <source>
        <dbReference type="Proteomes" id="UP000219573"/>
    </source>
</evidence>
<protein>
    <submittedName>
        <fullName evidence="1">Uncharacterized protein</fullName>
    </submittedName>
</protein>
<gene>
    <name evidence="1" type="ORF">SAMN06265827_1459</name>
</gene>
<dbReference type="Proteomes" id="UP000219573">
    <property type="component" value="Unassembled WGS sequence"/>
</dbReference>